<evidence type="ECO:0000256" key="9">
    <source>
        <dbReference type="RuleBase" id="RU000688"/>
    </source>
</evidence>
<feature type="transmembrane region" description="Helical" evidence="10">
    <location>
        <begin position="6"/>
        <end position="29"/>
    </location>
</feature>
<sequence>MPSHHVIFIVYMSLLSIFGTVLNLAILLVYKNRTSSNASVFLLWSLALVDLLISACVIPMTIFSSTEHFYINDVFYCGLIYFMRYFCSSMSCVLLGLIALERYKTISAKTMTRLRFLQKSLVYNTKRAIVVAVVLCFVTAVWCFVFYQPSQSLKACVPKMQILIFSTTLSFETYSIFCIVVLTFIMMGMIVLYIKSYLVVKQATNRIFIKNLDSYQPKRSLLLNFLVRFTNSEKSTENKCETDLTQISDEPTGKVDNEPVPKSVFDFRYNYFMTTNSCILSESYSADLPKSCSYESFRTESKINTISESVDQKQTAIKINEIVKDNLRFKAQNYVFREQKPAKNVARLFMVNGEANQAVNQKVVDLDEMAQEQPYIFRKRMSNFSVWNSFLRKDWKVAKMFFLVTVIFVLSWIPWVLSTLEIIQYNIFWSNLYMLNNIINPIIYSFLSKSFRKDFFVLAKTLKKMNKYNFEKL</sequence>
<dbReference type="PANTHER" id="PTHR24230:SF75">
    <property type="entry name" value="RELAXIN FAMILY PEPTIDE RECEPTOR 3"/>
    <property type="match status" value="1"/>
</dbReference>
<keyword evidence="2" id="KW-1003">Cell membrane</keyword>
<evidence type="ECO:0000256" key="3">
    <source>
        <dbReference type="ARBA" id="ARBA00022692"/>
    </source>
</evidence>
<feature type="transmembrane region" description="Helical" evidence="10">
    <location>
        <begin position="397"/>
        <end position="415"/>
    </location>
</feature>
<comment type="similarity">
    <text evidence="9">Belongs to the G-protein coupled receptor 1 family.</text>
</comment>
<proteinExistence type="inferred from homology"/>
<dbReference type="STRING" id="10195.A0A3M7Q678"/>
<dbReference type="InterPro" id="IPR000276">
    <property type="entry name" value="GPCR_Rhodpsn"/>
</dbReference>
<evidence type="ECO:0000313" key="13">
    <source>
        <dbReference type="Proteomes" id="UP000276133"/>
    </source>
</evidence>
<evidence type="ECO:0000256" key="4">
    <source>
        <dbReference type="ARBA" id="ARBA00022989"/>
    </source>
</evidence>
<reference evidence="12 13" key="1">
    <citation type="journal article" date="2018" name="Sci. Rep.">
        <title>Genomic signatures of local adaptation to the degree of environmental predictability in rotifers.</title>
        <authorList>
            <person name="Franch-Gras L."/>
            <person name="Hahn C."/>
            <person name="Garcia-Roger E.M."/>
            <person name="Carmona M.J."/>
            <person name="Serra M."/>
            <person name="Gomez A."/>
        </authorList>
    </citation>
    <scope>NUCLEOTIDE SEQUENCE [LARGE SCALE GENOMIC DNA]</scope>
    <source>
        <strain evidence="12">HYR1</strain>
    </source>
</reference>
<evidence type="ECO:0000256" key="8">
    <source>
        <dbReference type="ARBA" id="ARBA00023224"/>
    </source>
</evidence>
<keyword evidence="5 9" id="KW-0297">G-protein coupled receptor</keyword>
<feature type="transmembrane region" description="Helical" evidence="10">
    <location>
        <begin position="41"/>
        <end position="62"/>
    </location>
</feature>
<dbReference type="AlphaFoldDB" id="A0A3M7Q678"/>
<evidence type="ECO:0000313" key="12">
    <source>
        <dbReference type="EMBL" id="RNA06749.1"/>
    </source>
</evidence>
<evidence type="ECO:0000256" key="1">
    <source>
        <dbReference type="ARBA" id="ARBA00004651"/>
    </source>
</evidence>
<dbReference type="PANTHER" id="PTHR24230">
    <property type="entry name" value="G-PROTEIN COUPLED RECEPTOR"/>
    <property type="match status" value="1"/>
</dbReference>
<dbReference type="GO" id="GO:0005886">
    <property type="term" value="C:plasma membrane"/>
    <property type="evidence" value="ECO:0007669"/>
    <property type="project" value="UniProtKB-SubCell"/>
</dbReference>
<keyword evidence="3 9" id="KW-0812">Transmembrane</keyword>
<dbReference type="Pfam" id="PF00001">
    <property type="entry name" value="7tm_1"/>
    <property type="match status" value="1"/>
</dbReference>
<feature type="transmembrane region" description="Helical" evidence="10">
    <location>
        <begin position="427"/>
        <end position="447"/>
    </location>
</feature>
<keyword evidence="6 10" id="KW-0472">Membrane</keyword>
<keyword evidence="7 9" id="KW-0675">Receptor</keyword>
<feature type="transmembrane region" description="Helical" evidence="10">
    <location>
        <begin position="121"/>
        <end position="147"/>
    </location>
</feature>
<dbReference type="OrthoDB" id="5969463at2759"/>
<dbReference type="GO" id="GO:0008528">
    <property type="term" value="F:G protein-coupled peptide receptor activity"/>
    <property type="evidence" value="ECO:0007669"/>
    <property type="project" value="TreeGrafter"/>
</dbReference>
<dbReference type="PROSITE" id="PS00237">
    <property type="entry name" value="G_PROTEIN_RECEP_F1_1"/>
    <property type="match status" value="1"/>
</dbReference>
<dbReference type="InterPro" id="IPR017452">
    <property type="entry name" value="GPCR_Rhodpsn_7TM"/>
</dbReference>
<gene>
    <name evidence="12" type="ORF">BpHYR1_010773</name>
</gene>
<dbReference type="SUPFAM" id="SSF81321">
    <property type="entry name" value="Family A G protein-coupled receptor-like"/>
    <property type="match status" value="1"/>
</dbReference>
<keyword evidence="13" id="KW-1185">Reference proteome</keyword>
<feature type="transmembrane region" description="Helical" evidence="10">
    <location>
        <begin position="82"/>
        <end position="100"/>
    </location>
</feature>
<evidence type="ECO:0000256" key="10">
    <source>
        <dbReference type="SAM" id="Phobius"/>
    </source>
</evidence>
<evidence type="ECO:0000256" key="6">
    <source>
        <dbReference type="ARBA" id="ARBA00023136"/>
    </source>
</evidence>
<feature type="domain" description="G-protein coupled receptors family 1 profile" evidence="11">
    <location>
        <begin position="19"/>
        <end position="444"/>
    </location>
</feature>
<comment type="caution">
    <text evidence="12">The sequence shown here is derived from an EMBL/GenBank/DDBJ whole genome shotgun (WGS) entry which is preliminary data.</text>
</comment>
<accession>A0A3M7Q678</accession>
<dbReference type="Proteomes" id="UP000276133">
    <property type="component" value="Unassembled WGS sequence"/>
</dbReference>
<dbReference type="PROSITE" id="PS50262">
    <property type="entry name" value="G_PROTEIN_RECEP_F1_2"/>
    <property type="match status" value="1"/>
</dbReference>
<dbReference type="PRINTS" id="PR00237">
    <property type="entry name" value="GPCRRHODOPSN"/>
</dbReference>
<evidence type="ECO:0000256" key="2">
    <source>
        <dbReference type="ARBA" id="ARBA00022475"/>
    </source>
</evidence>
<feature type="transmembrane region" description="Helical" evidence="10">
    <location>
        <begin position="174"/>
        <end position="194"/>
    </location>
</feature>
<comment type="subcellular location">
    <subcellularLocation>
        <location evidence="1">Cell membrane</location>
        <topology evidence="1">Multi-pass membrane protein</topology>
    </subcellularLocation>
</comment>
<organism evidence="12 13">
    <name type="scientific">Brachionus plicatilis</name>
    <name type="common">Marine rotifer</name>
    <name type="synonym">Brachionus muelleri</name>
    <dbReference type="NCBI Taxonomy" id="10195"/>
    <lineage>
        <taxon>Eukaryota</taxon>
        <taxon>Metazoa</taxon>
        <taxon>Spiralia</taxon>
        <taxon>Gnathifera</taxon>
        <taxon>Rotifera</taxon>
        <taxon>Eurotatoria</taxon>
        <taxon>Monogononta</taxon>
        <taxon>Pseudotrocha</taxon>
        <taxon>Ploima</taxon>
        <taxon>Brachionidae</taxon>
        <taxon>Brachionus</taxon>
    </lineage>
</organism>
<protein>
    <submittedName>
        <fullName evidence="12">Cholecystokinin receptor-like</fullName>
    </submittedName>
</protein>
<dbReference type="GO" id="GO:0007218">
    <property type="term" value="P:neuropeptide signaling pathway"/>
    <property type="evidence" value="ECO:0007669"/>
    <property type="project" value="TreeGrafter"/>
</dbReference>
<keyword evidence="4 10" id="KW-1133">Transmembrane helix</keyword>
<dbReference type="Gene3D" id="1.20.1070.10">
    <property type="entry name" value="Rhodopsin 7-helix transmembrane proteins"/>
    <property type="match status" value="2"/>
</dbReference>
<evidence type="ECO:0000259" key="11">
    <source>
        <dbReference type="PROSITE" id="PS50262"/>
    </source>
</evidence>
<name>A0A3M7Q678_BRAPC</name>
<dbReference type="CDD" id="cd00637">
    <property type="entry name" value="7tm_classA_rhodopsin-like"/>
    <property type="match status" value="1"/>
</dbReference>
<dbReference type="EMBL" id="REGN01007297">
    <property type="protein sequence ID" value="RNA06749.1"/>
    <property type="molecule type" value="Genomic_DNA"/>
</dbReference>
<keyword evidence="8 9" id="KW-0807">Transducer</keyword>
<evidence type="ECO:0000256" key="7">
    <source>
        <dbReference type="ARBA" id="ARBA00023170"/>
    </source>
</evidence>
<evidence type="ECO:0000256" key="5">
    <source>
        <dbReference type="ARBA" id="ARBA00023040"/>
    </source>
</evidence>